<keyword evidence="7" id="KW-1185">Reference proteome</keyword>
<proteinExistence type="inferred from homology"/>
<dbReference type="PANTHER" id="PTHR32303:SF10">
    <property type="entry name" value="OUTER MEMBRANE PROTEIN ASSEMBLY FACTOR BAMB"/>
    <property type="match status" value="1"/>
</dbReference>
<dbReference type="InterPro" id="IPR011047">
    <property type="entry name" value="Quinoprotein_ADH-like_sf"/>
</dbReference>
<evidence type="ECO:0000313" key="6">
    <source>
        <dbReference type="EMBL" id="GHB74882.1"/>
    </source>
</evidence>
<evidence type="ECO:0000259" key="5">
    <source>
        <dbReference type="Pfam" id="PF13360"/>
    </source>
</evidence>
<evidence type="ECO:0000256" key="2">
    <source>
        <dbReference type="ARBA" id="ARBA00008156"/>
    </source>
</evidence>
<accession>A0ABQ3F1N1</accession>
<dbReference type="Pfam" id="PF13360">
    <property type="entry name" value="PQQ_2"/>
    <property type="match status" value="2"/>
</dbReference>
<evidence type="ECO:0000256" key="1">
    <source>
        <dbReference type="ARBA" id="ARBA00001931"/>
    </source>
</evidence>
<evidence type="ECO:0000256" key="4">
    <source>
        <dbReference type="SAM" id="SignalP"/>
    </source>
</evidence>
<dbReference type="SUPFAM" id="SSF50998">
    <property type="entry name" value="Quinoprotein alcohol dehydrogenase-like"/>
    <property type="match status" value="1"/>
</dbReference>
<dbReference type="EMBL" id="BMVP01000012">
    <property type="protein sequence ID" value="GHB74882.1"/>
    <property type="molecule type" value="Genomic_DNA"/>
</dbReference>
<feature type="domain" description="Pyrrolo-quinoline quinone repeat" evidence="5">
    <location>
        <begin position="73"/>
        <end position="305"/>
    </location>
</feature>
<dbReference type="InterPro" id="IPR002372">
    <property type="entry name" value="PQQ_rpt_dom"/>
</dbReference>
<dbReference type="RefSeq" id="WP_190186616.1">
    <property type="nucleotide sequence ID" value="NZ_BMVP01000012.1"/>
</dbReference>
<dbReference type="Proteomes" id="UP000642673">
    <property type="component" value="Unassembled WGS sequence"/>
</dbReference>
<evidence type="ECO:0000256" key="3">
    <source>
        <dbReference type="ARBA" id="ARBA00023002"/>
    </source>
</evidence>
<keyword evidence="4" id="KW-0732">Signal</keyword>
<feature type="signal peptide" evidence="4">
    <location>
        <begin position="1"/>
        <end position="35"/>
    </location>
</feature>
<dbReference type="Gene3D" id="2.140.10.10">
    <property type="entry name" value="Quinoprotein alcohol dehydrogenase-like superfamily"/>
    <property type="match status" value="1"/>
</dbReference>
<comment type="similarity">
    <text evidence="2">Belongs to the bacterial PQQ dehydrogenase family.</text>
</comment>
<keyword evidence="3" id="KW-0560">Oxidoreductase</keyword>
<dbReference type="InterPro" id="IPR018391">
    <property type="entry name" value="PQQ_b-propeller_rpt"/>
</dbReference>
<comment type="cofactor">
    <cofactor evidence="1">
        <name>pyrroloquinoline quinone</name>
        <dbReference type="ChEBI" id="CHEBI:58442"/>
    </cofactor>
</comment>
<comment type="caution">
    <text evidence="6">The sequence shown here is derived from an EMBL/GenBank/DDBJ whole genome shotgun (WGS) entry which is preliminary data.</text>
</comment>
<protein>
    <submittedName>
        <fullName evidence="6">Polyvinylalcohol dehydrogenase</fullName>
    </submittedName>
</protein>
<dbReference type="PANTHER" id="PTHR32303">
    <property type="entry name" value="QUINOPROTEIN ALCOHOL DEHYDROGENASE (CYTOCHROME C)"/>
    <property type="match status" value="1"/>
</dbReference>
<feature type="domain" description="Pyrrolo-quinoline quinone repeat" evidence="5">
    <location>
        <begin position="427"/>
        <end position="503"/>
    </location>
</feature>
<gene>
    <name evidence="6" type="ORF">GCM10010347_51740</name>
</gene>
<evidence type="ECO:0000313" key="7">
    <source>
        <dbReference type="Proteomes" id="UP000642673"/>
    </source>
</evidence>
<reference evidence="7" key="1">
    <citation type="journal article" date="2019" name="Int. J. Syst. Evol. Microbiol.">
        <title>The Global Catalogue of Microorganisms (GCM) 10K type strain sequencing project: providing services to taxonomists for standard genome sequencing and annotation.</title>
        <authorList>
            <consortium name="The Broad Institute Genomics Platform"/>
            <consortium name="The Broad Institute Genome Sequencing Center for Infectious Disease"/>
            <person name="Wu L."/>
            <person name="Ma J."/>
        </authorList>
    </citation>
    <scope>NUCLEOTIDE SEQUENCE [LARGE SCALE GENOMIC DNA]</scope>
    <source>
        <strain evidence="7">JCM 4738</strain>
    </source>
</reference>
<sequence length="532" mass="56416">MRTRPWSRQGAVRRFVLLAIAALTATLVTTQPTNAAYFAAAWPTGGHDVRNSRSNPQEDTVNKWNVGRLKAKWTFATHGDVSATPAVTGGAVYFPDWGGYLHKVDSRTGHAIWSRKVSDYTGNPNSVSRSSPTVVGGRVYIADWDKAVLMSVDAATGNLVWSKQIDSQYKAVLTQSPVVHDGVIYQGVSSRESEGALDPAYPCCTFRGSVNALDAATGNLLWRQYTVPDNGGKTGGYSGVAVWGTPALDPSTNTVYFTTGNNYTVPKTASDCQSAGGTPGQCLAPDDYVDSVLALDMTTGRIKWHTGSGRFDAWNTGCIPGFPPNNCPPNPGNDYDFGDGAHLFTIKAADGRSRKVIGAGEKSGEYWLLDATTGDVVWSAAAGPGGHIGGIEWGTANDDRRIYIAEANFFRIPYTLAGGTSTSRSSFAALDPQTGRILWQVEDKTDGFAWGALTTANGVVFGGSTSGAMYALDAATGKYLWEFDAPYSSNAGPAVVDGTVYWGNGYARFSQGAGTTGSLTSGTFYAFTVDGK</sequence>
<feature type="chain" id="PRO_5046494833" evidence="4">
    <location>
        <begin position="36"/>
        <end position="532"/>
    </location>
</feature>
<organism evidence="6 7">
    <name type="scientific">Streptomyces cirratus</name>
    <dbReference type="NCBI Taxonomy" id="68187"/>
    <lineage>
        <taxon>Bacteria</taxon>
        <taxon>Bacillati</taxon>
        <taxon>Actinomycetota</taxon>
        <taxon>Actinomycetes</taxon>
        <taxon>Kitasatosporales</taxon>
        <taxon>Streptomycetaceae</taxon>
        <taxon>Streptomyces</taxon>
    </lineage>
</organism>
<name>A0ABQ3F1N1_9ACTN</name>
<dbReference type="SMART" id="SM00564">
    <property type="entry name" value="PQQ"/>
    <property type="match status" value="6"/>
</dbReference>